<dbReference type="PANTHER" id="PTHR44688:SF16">
    <property type="entry name" value="DNA-BINDING TRANSCRIPTIONAL ACTIVATOR DEVR_DOSR"/>
    <property type="match status" value="1"/>
</dbReference>
<dbReference type="InterPro" id="IPR036388">
    <property type="entry name" value="WH-like_DNA-bd_sf"/>
</dbReference>
<evidence type="ECO:0000256" key="3">
    <source>
        <dbReference type="ARBA" id="ARBA00023163"/>
    </source>
</evidence>
<keyword evidence="3" id="KW-0804">Transcription</keyword>
<evidence type="ECO:0000313" key="6">
    <source>
        <dbReference type="Proteomes" id="UP001214043"/>
    </source>
</evidence>
<dbReference type="InterPro" id="IPR000792">
    <property type="entry name" value="Tscrpt_reg_LuxR_C"/>
</dbReference>
<evidence type="ECO:0000256" key="2">
    <source>
        <dbReference type="ARBA" id="ARBA00023125"/>
    </source>
</evidence>
<dbReference type="RefSeq" id="WP_274495085.1">
    <property type="nucleotide sequence ID" value="NZ_CP118166.1"/>
</dbReference>
<gene>
    <name evidence="5" type="ORF">PUV54_07915</name>
</gene>
<organism evidence="5 6">
    <name type="scientific">Hyphococcus flavus</name>
    <dbReference type="NCBI Taxonomy" id="1866326"/>
    <lineage>
        <taxon>Bacteria</taxon>
        <taxon>Pseudomonadati</taxon>
        <taxon>Pseudomonadota</taxon>
        <taxon>Alphaproteobacteria</taxon>
        <taxon>Parvularculales</taxon>
        <taxon>Parvularculaceae</taxon>
        <taxon>Hyphococcus</taxon>
    </lineage>
</organism>
<keyword evidence="1" id="KW-0805">Transcription regulation</keyword>
<dbReference type="PROSITE" id="PS50043">
    <property type="entry name" value="HTH_LUXR_2"/>
    <property type="match status" value="1"/>
</dbReference>
<evidence type="ECO:0000259" key="4">
    <source>
        <dbReference type="PROSITE" id="PS50043"/>
    </source>
</evidence>
<proteinExistence type="predicted"/>
<dbReference type="GO" id="GO:0006355">
    <property type="term" value="P:regulation of DNA-templated transcription"/>
    <property type="evidence" value="ECO:0007669"/>
    <property type="project" value="InterPro"/>
</dbReference>
<feature type="domain" description="HTH luxR-type" evidence="4">
    <location>
        <begin position="173"/>
        <end position="238"/>
    </location>
</feature>
<dbReference type="PRINTS" id="PR00038">
    <property type="entry name" value="HTHLUXR"/>
</dbReference>
<dbReference type="SUPFAM" id="SSF46894">
    <property type="entry name" value="C-terminal effector domain of the bipartite response regulators"/>
    <property type="match status" value="1"/>
</dbReference>
<dbReference type="SUPFAM" id="SSF75516">
    <property type="entry name" value="Pheromone-binding domain of LuxR-like quorum-sensing transcription factors"/>
    <property type="match status" value="1"/>
</dbReference>
<dbReference type="CDD" id="cd06170">
    <property type="entry name" value="LuxR_C_like"/>
    <property type="match status" value="1"/>
</dbReference>
<dbReference type="KEGG" id="hfl:PUV54_07915"/>
<dbReference type="GO" id="GO:0003677">
    <property type="term" value="F:DNA binding"/>
    <property type="evidence" value="ECO:0007669"/>
    <property type="project" value="UniProtKB-KW"/>
</dbReference>
<dbReference type="Gene3D" id="1.10.10.10">
    <property type="entry name" value="Winged helix-like DNA-binding domain superfamily/Winged helix DNA-binding domain"/>
    <property type="match status" value="1"/>
</dbReference>
<dbReference type="PANTHER" id="PTHR44688">
    <property type="entry name" value="DNA-BINDING TRANSCRIPTIONAL ACTIVATOR DEVR_DOSR"/>
    <property type="match status" value="1"/>
</dbReference>
<accession>A0AAE9ZEE3</accession>
<dbReference type="Pfam" id="PF03472">
    <property type="entry name" value="Autoind_bind"/>
    <property type="match status" value="1"/>
</dbReference>
<dbReference type="InterPro" id="IPR016032">
    <property type="entry name" value="Sig_transdc_resp-reg_C-effctor"/>
</dbReference>
<dbReference type="Proteomes" id="UP001214043">
    <property type="component" value="Chromosome"/>
</dbReference>
<dbReference type="AlphaFoldDB" id="A0AAE9ZEE3"/>
<evidence type="ECO:0000313" key="5">
    <source>
        <dbReference type="EMBL" id="WDI33121.1"/>
    </source>
</evidence>
<dbReference type="Gene3D" id="3.30.450.80">
    <property type="entry name" value="Transcription factor LuxR-like, autoinducer-binding domain"/>
    <property type="match status" value="1"/>
</dbReference>
<keyword evidence="6" id="KW-1185">Reference proteome</keyword>
<dbReference type="InterPro" id="IPR036693">
    <property type="entry name" value="TF_LuxR_autoind-bd_dom_sf"/>
</dbReference>
<protein>
    <submittedName>
        <fullName evidence="5">LuxR C-terminal-related transcriptional regulator</fullName>
    </submittedName>
</protein>
<sequence length="242" mass="27589">MTEKTFSVDSFIQRSAEIVDFKTLVKLFRELLSALGFESISYYVVRQSYRSVSAKEGARVEEDVEIADALFGAGRSVDFDPVISAMLEKLEPFHWFIAEENRHLSDEQRRVFKRLRAEGFVDGIAVPVMRRPGELAVFTLSKRGKTFSFTKTELRKLQIACHAMHLRSEELIDGKGEAPLSKRETEVMRLVARGMTNREIAEALKLSSHTVDTLIRRCFSKLGVTNRIEASIMFTFRDKLSA</sequence>
<dbReference type="Pfam" id="PF00196">
    <property type="entry name" value="GerE"/>
    <property type="match status" value="1"/>
</dbReference>
<reference evidence="5" key="1">
    <citation type="submission" date="2023-02" db="EMBL/GenBank/DDBJ databases">
        <title>Genome sequence of Hyphococcus flavus.</title>
        <authorList>
            <person name="Rong J.-C."/>
            <person name="Zhao Q."/>
            <person name="Yi M."/>
            <person name="Wu J.-Y."/>
        </authorList>
    </citation>
    <scope>NUCLEOTIDE SEQUENCE</scope>
    <source>
        <strain evidence="5">MCCC 1K03223</strain>
    </source>
</reference>
<name>A0AAE9ZEE3_9PROT</name>
<evidence type="ECO:0000256" key="1">
    <source>
        <dbReference type="ARBA" id="ARBA00023015"/>
    </source>
</evidence>
<dbReference type="EMBL" id="CP118166">
    <property type="protein sequence ID" value="WDI33121.1"/>
    <property type="molecule type" value="Genomic_DNA"/>
</dbReference>
<keyword evidence="2" id="KW-0238">DNA-binding</keyword>
<dbReference type="SMART" id="SM00421">
    <property type="entry name" value="HTH_LUXR"/>
    <property type="match status" value="1"/>
</dbReference>
<dbReference type="InterPro" id="IPR005143">
    <property type="entry name" value="TF_LuxR_autoind-bd_dom"/>
</dbReference>